<keyword evidence="1" id="KW-1133">Transmembrane helix</keyword>
<dbReference type="GO" id="GO:0030435">
    <property type="term" value="P:sporulation resulting in formation of a cellular spore"/>
    <property type="evidence" value="ECO:0007669"/>
    <property type="project" value="InterPro"/>
</dbReference>
<dbReference type="InterPro" id="IPR051922">
    <property type="entry name" value="Bact_Sporulation_Assoc"/>
</dbReference>
<feature type="domain" description="Sporulation stage II protein D amidase enhancer LytB N-terminal" evidence="2">
    <location>
        <begin position="443"/>
        <end position="534"/>
    </location>
</feature>
<feature type="transmembrane region" description="Helical" evidence="1">
    <location>
        <begin position="7"/>
        <end position="27"/>
    </location>
</feature>
<dbReference type="Pfam" id="PF08486">
    <property type="entry name" value="SpoIID"/>
    <property type="match status" value="1"/>
</dbReference>
<reference evidence="3" key="1">
    <citation type="journal article" date="2021" name="PeerJ">
        <title>Extensive microbial diversity within the chicken gut microbiome revealed by metagenomics and culture.</title>
        <authorList>
            <person name="Gilroy R."/>
            <person name="Ravi A."/>
            <person name="Getino M."/>
            <person name="Pursley I."/>
            <person name="Horton D.L."/>
            <person name="Alikhan N.F."/>
            <person name="Baker D."/>
            <person name="Gharbi K."/>
            <person name="Hall N."/>
            <person name="Watson M."/>
            <person name="Adriaenssens E.M."/>
            <person name="Foster-Nyarko E."/>
            <person name="Jarju S."/>
            <person name="Secka A."/>
            <person name="Antonio M."/>
            <person name="Oren A."/>
            <person name="Chaudhuri R.R."/>
            <person name="La Ragione R."/>
            <person name="Hildebrand F."/>
            <person name="Pallen M.J."/>
        </authorList>
    </citation>
    <scope>NUCLEOTIDE SEQUENCE</scope>
    <source>
        <strain evidence="3">ChiGjej4B4-12881</strain>
    </source>
</reference>
<dbReference type="AlphaFoldDB" id="A0A9D1W591"/>
<organism evidence="3 4">
    <name type="scientific">Candidatus Lachnoclostridium stercoripullorum</name>
    <dbReference type="NCBI Taxonomy" id="2838635"/>
    <lineage>
        <taxon>Bacteria</taxon>
        <taxon>Bacillati</taxon>
        <taxon>Bacillota</taxon>
        <taxon>Clostridia</taxon>
        <taxon>Lachnospirales</taxon>
        <taxon>Lachnospiraceae</taxon>
    </lineage>
</organism>
<accession>A0A9D1W591</accession>
<evidence type="ECO:0000259" key="2">
    <source>
        <dbReference type="Pfam" id="PF08486"/>
    </source>
</evidence>
<proteinExistence type="predicted"/>
<reference evidence="3" key="2">
    <citation type="submission" date="2021-04" db="EMBL/GenBank/DDBJ databases">
        <authorList>
            <person name="Gilroy R."/>
        </authorList>
    </citation>
    <scope>NUCLEOTIDE SEQUENCE</scope>
    <source>
        <strain evidence="3">ChiGjej4B4-12881</strain>
    </source>
</reference>
<dbReference type="PANTHER" id="PTHR30032:SF4">
    <property type="entry name" value="AMIDASE ENHANCER"/>
    <property type="match status" value="1"/>
</dbReference>
<dbReference type="GO" id="GO:0030288">
    <property type="term" value="C:outer membrane-bounded periplasmic space"/>
    <property type="evidence" value="ECO:0007669"/>
    <property type="project" value="TreeGrafter"/>
</dbReference>
<evidence type="ECO:0000313" key="3">
    <source>
        <dbReference type="EMBL" id="HIX52639.1"/>
    </source>
</evidence>
<keyword evidence="1" id="KW-0472">Membrane</keyword>
<keyword evidence="1" id="KW-0812">Transmembrane</keyword>
<dbReference type="Proteomes" id="UP000886780">
    <property type="component" value="Unassembled WGS sequence"/>
</dbReference>
<dbReference type="EMBL" id="DXEU01000135">
    <property type="protein sequence ID" value="HIX52639.1"/>
    <property type="molecule type" value="Genomic_DNA"/>
</dbReference>
<evidence type="ECO:0000256" key="1">
    <source>
        <dbReference type="SAM" id="Phobius"/>
    </source>
</evidence>
<comment type="caution">
    <text evidence="3">The sequence shown here is derived from an EMBL/GenBank/DDBJ whole genome shotgun (WGS) entry which is preliminary data.</text>
</comment>
<gene>
    <name evidence="3" type="ORF">IAA28_07530</name>
</gene>
<dbReference type="PANTHER" id="PTHR30032">
    <property type="entry name" value="N-ACETYLMURAMOYL-L-ALANINE AMIDASE-RELATED"/>
    <property type="match status" value="1"/>
</dbReference>
<dbReference type="NCBIfam" id="TIGR02669">
    <property type="entry name" value="SpoIID_LytB"/>
    <property type="match status" value="1"/>
</dbReference>
<dbReference type="InterPro" id="IPR013693">
    <property type="entry name" value="SpoIID/LytB_N"/>
</dbReference>
<protein>
    <submittedName>
        <fullName evidence="3">SpoIID/LytB domain-containing protein</fullName>
    </submittedName>
</protein>
<evidence type="ECO:0000313" key="4">
    <source>
        <dbReference type="Proteomes" id="UP000886780"/>
    </source>
</evidence>
<sequence length="748" mass="82617">MKDWKAIGWIIGIPVLIILLMIGIVIYEPVQNGISRGEAARAAVLALLSREECESFLDGKTSHFPAGETDQWYVKYMDYLYENGYLDEETTAADEDSAEGYITYGEVERLAGTISSSLKAKARATVNNREKPIPRDEWWLFYDSLLNTVNRDGQVKEETLTIYQAGDGDEDPWTVYTSAGALDCEGLTLKRYEDRESRAIYRDGSLIYFEEPKSDQVVYENVWITEGEDGDCLVYVGGITKTMKTGFDDREKEELYNNIVDLHLKDGRVKKAVVKKERIFGRVLAVGSDSIEIEGYGELPLSPTFQVFQTYGTFSRKKPEDILVGYDNQEFVVSDGQVCAALIVRAFDADTIRVLLMDTGFDSLFHPSVSLTSGGDMTLTWADGGTQRVAAGETFTVTAEEARLDRGRLIVEPEDGEEISVTSISRGQGTPSYQGRLEISSEEEGLALVNEVYLEDYLKRVVPSEMPASYEKEALKAQAVCARTYAYRQIQANGYRQYGAHVDDSTSYQVYNNIATNSRTDTAVDETYGQILTYKGEPVEAFYFSTSCGATADGSIWGGDPDAVPYLKSRMLGDNPNGYDLTNNVDFYNFIRDNSYEAWDSDYAMFRWQTTTTGEILSQKVTGIGTVENITVKSRGAGGVAKELEITGSEGVKTVNGQGQIRSILGNTSLTIRRKDGTTINGFDTLPSAFIAVEKSGSAFRIYGGGYGHGAGMSQNGAQGMAKGGSGYEDILKFFYSGTELETVEKEP</sequence>
<dbReference type="InterPro" id="IPR013486">
    <property type="entry name" value="SpoIID/LytB"/>
</dbReference>
<name>A0A9D1W591_9FIRM</name>